<name>A0A812EM07_ACAPH</name>
<dbReference type="Proteomes" id="UP000597762">
    <property type="component" value="Unassembled WGS sequence"/>
</dbReference>
<organism evidence="1 2">
    <name type="scientific">Acanthosepion pharaonis</name>
    <name type="common">Pharaoh cuttlefish</name>
    <name type="synonym">Sepia pharaonis</name>
    <dbReference type="NCBI Taxonomy" id="158019"/>
    <lineage>
        <taxon>Eukaryota</taxon>
        <taxon>Metazoa</taxon>
        <taxon>Spiralia</taxon>
        <taxon>Lophotrochozoa</taxon>
        <taxon>Mollusca</taxon>
        <taxon>Cephalopoda</taxon>
        <taxon>Coleoidea</taxon>
        <taxon>Decapodiformes</taxon>
        <taxon>Sepiida</taxon>
        <taxon>Sepiina</taxon>
        <taxon>Sepiidae</taxon>
        <taxon>Acanthosepion</taxon>
    </lineage>
</organism>
<gene>
    <name evidence="1" type="ORF">SPHA_73684</name>
</gene>
<evidence type="ECO:0000313" key="2">
    <source>
        <dbReference type="Proteomes" id="UP000597762"/>
    </source>
</evidence>
<sequence length="291" mass="33712">MNSGNIEYYSGEVELNAKFRTFAKNANLVFCGHNTVAAQLKINSKREYTDIGGNEELPLGEEFNSHVKCFMNLQEKKVEKRFEPAAILIEQLHISAKETRLNEVKRKEMDELNIKCLQVLRALIHNEERKLSEDWEIRTGETKIIKQLKIIATLQRFYDRCGAMNKCLPHLASRNDDIAKEVLGFLCIMLFNANQTVQHSMLEYFLSTREEVFFMAVRDRMQLSINSIKEKRSLQAQQKARQQEAADTFGFTSTDYSFTVSKLAIKQIKAYEDALREQRLSGWVSLSFHSH</sequence>
<dbReference type="EMBL" id="CAHIKZ030005385">
    <property type="protein sequence ID" value="CAE1323884.1"/>
    <property type="molecule type" value="Genomic_DNA"/>
</dbReference>
<accession>A0A812EM07</accession>
<keyword evidence="2" id="KW-1185">Reference proteome</keyword>
<dbReference type="AlphaFoldDB" id="A0A812EM07"/>
<proteinExistence type="predicted"/>
<dbReference type="OrthoDB" id="300855at2759"/>
<comment type="caution">
    <text evidence="1">The sequence shown here is derived from an EMBL/GenBank/DDBJ whole genome shotgun (WGS) entry which is preliminary data.</text>
</comment>
<evidence type="ECO:0000313" key="1">
    <source>
        <dbReference type="EMBL" id="CAE1323884.1"/>
    </source>
</evidence>
<protein>
    <submittedName>
        <fullName evidence="1">Uncharacterized protein</fullName>
    </submittedName>
</protein>
<reference evidence="1" key="1">
    <citation type="submission" date="2021-01" db="EMBL/GenBank/DDBJ databases">
        <authorList>
            <person name="Li R."/>
            <person name="Bekaert M."/>
        </authorList>
    </citation>
    <scope>NUCLEOTIDE SEQUENCE</scope>
    <source>
        <strain evidence="1">Farmed</strain>
    </source>
</reference>